<name>G8M0G3_ACECE</name>
<evidence type="ECO:0008006" key="4">
    <source>
        <dbReference type="Google" id="ProtNLM"/>
    </source>
</evidence>
<dbReference type="SUPFAM" id="SSF54523">
    <property type="entry name" value="Pili subunits"/>
    <property type="match status" value="1"/>
</dbReference>
<protein>
    <recommendedName>
        <fullName evidence="4">Prepilin-type N-terminal cleavage/methylation domain-containing protein</fullName>
    </recommendedName>
</protein>
<sequence length="125" mass="14156" precursor="true">MFIGKNSLRKNQKGFSVVEFMVISVIFSILAAAAAPSIINYFEEEKVNTDNFNAKEIENIILRNIEKGFISLDNGPESILELVEKELGSIPKPQQNGFGFYYYEKTGNVRALETGMTREGWIRLD</sequence>
<organism evidence="2 3">
    <name type="scientific">Acetivibrio clariflavus (strain DSM 19732 / NBRC 101661 / EBR45)</name>
    <name type="common">Clostridium clariflavum</name>
    <dbReference type="NCBI Taxonomy" id="720554"/>
    <lineage>
        <taxon>Bacteria</taxon>
        <taxon>Bacillati</taxon>
        <taxon>Bacillota</taxon>
        <taxon>Clostridia</taxon>
        <taxon>Eubacteriales</taxon>
        <taxon>Oscillospiraceae</taxon>
        <taxon>Acetivibrio</taxon>
    </lineage>
</organism>
<dbReference type="Proteomes" id="UP000005435">
    <property type="component" value="Chromosome"/>
</dbReference>
<keyword evidence="1" id="KW-0472">Membrane</keyword>
<dbReference type="OrthoDB" id="1819208at2"/>
<proteinExistence type="predicted"/>
<feature type="transmembrane region" description="Helical" evidence="1">
    <location>
        <begin position="20"/>
        <end position="42"/>
    </location>
</feature>
<evidence type="ECO:0000256" key="1">
    <source>
        <dbReference type="SAM" id="Phobius"/>
    </source>
</evidence>
<dbReference type="Pfam" id="PF07963">
    <property type="entry name" value="N_methyl"/>
    <property type="match status" value="1"/>
</dbReference>
<dbReference type="HOGENOM" id="CLU_1988742_0_0_9"/>
<evidence type="ECO:0000313" key="3">
    <source>
        <dbReference type="Proteomes" id="UP000005435"/>
    </source>
</evidence>
<gene>
    <name evidence="2" type="ordered locus">Clocl_1357</name>
</gene>
<keyword evidence="3" id="KW-1185">Reference proteome</keyword>
<dbReference type="InterPro" id="IPR045584">
    <property type="entry name" value="Pilin-like"/>
</dbReference>
<dbReference type="STRING" id="720554.Clocl_1357"/>
<reference evidence="2 3" key="2">
    <citation type="journal article" date="2012" name="Stand. Genomic Sci.">
        <title>Complete Genome Sequence of Clostridium clariflavum DSM 19732.</title>
        <authorList>
            <person name="Izquierdo J.A."/>
            <person name="Goodwin L."/>
            <person name="Davenport K.W."/>
            <person name="Teshima H."/>
            <person name="Bruce D."/>
            <person name="Detter C."/>
            <person name="Tapia R."/>
            <person name="Han S."/>
            <person name="Land M."/>
            <person name="Hauser L."/>
            <person name="Jeffries C.D."/>
            <person name="Han J."/>
            <person name="Pitluck S."/>
            <person name="Nolan M."/>
            <person name="Chen A."/>
            <person name="Huntemann M."/>
            <person name="Mavromatis K."/>
            <person name="Mikhailova N."/>
            <person name="Liolios K."/>
            <person name="Woyke T."/>
            <person name="Lynd L.R."/>
        </authorList>
    </citation>
    <scope>NUCLEOTIDE SEQUENCE [LARGE SCALE GENOMIC DNA]</scope>
    <source>
        <strain evidence="3">DSM 19732 / NBRC 101661 / EBR45</strain>
    </source>
</reference>
<dbReference type="InterPro" id="IPR012902">
    <property type="entry name" value="N_methyl_site"/>
</dbReference>
<reference evidence="3" key="1">
    <citation type="submission" date="2011-12" db="EMBL/GenBank/DDBJ databases">
        <title>Complete sequence of Clostridium clariflavum DSM 19732.</title>
        <authorList>
            <consortium name="US DOE Joint Genome Institute"/>
            <person name="Lucas S."/>
            <person name="Han J."/>
            <person name="Lapidus A."/>
            <person name="Cheng J.-F."/>
            <person name="Goodwin L."/>
            <person name="Pitluck S."/>
            <person name="Peters L."/>
            <person name="Teshima H."/>
            <person name="Detter J.C."/>
            <person name="Han C."/>
            <person name="Tapia R."/>
            <person name="Land M."/>
            <person name="Hauser L."/>
            <person name="Kyrpides N."/>
            <person name="Ivanova N."/>
            <person name="Pagani I."/>
            <person name="Kitzmiller T."/>
            <person name="Lynd L."/>
            <person name="Izquierdo J."/>
            <person name="Woyke T."/>
        </authorList>
    </citation>
    <scope>NUCLEOTIDE SEQUENCE [LARGE SCALE GENOMIC DNA]</scope>
    <source>
        <strain evidence="3">DSM 19732 / NBRC 101661 / EBR45</strain>
    </source>
</reference>
<dbReference type="RefSeq" id="WP_014254622.1">
    <property type="nucleotide sequence ID" value="NC_016627.1"/>
</dbReference>
<dbReference type="EMBL" id="CP003065">
    <property type="protein sequence ID" value="AEV68008.1"/>
    <property type="molecule type" value="Genomic_DNA"/>
</dbReference>
<keyword evidence="1" id="KW-0812">Transmembrane</keyword>
<dbReference type="Gene3D" id="3.30.700.10">
    <property type="entry name" value="Glycoprotein, Type 4 Pilin"/>
    <property type="match status" value="1"/>
</dbReference>
<keyword evidence="1" id="KW-1133">Transmembrane helix</keyword>
<evidence type="ECO:0000313" key="2">
    <source>
        <dbReference type="EMBL" id="AEV68008.1"/>
    </source>
</evidence>
<dbReference type="AlphaFoldDB" id="G8M0G3"/>
<dbReference type="KEGG" id="ccl:Clocl_1357"/>
<accession>G8M0G3</accession>